<protein>
    <submittedName>
        <fullName evidence="3">Teichuronic acid biosynthesis glycosyltransferase TuaC</fullName>
        <ecNumber evidence="3">2.4.-.-</ecNumber>
    </submittedName>
</protein>
<dbReference type="Gene3D" id="3.40.50.2000">
    <property type="entry name" value="Glycogen Phosphorylase B"/>
    <property type="match status" value="2"/>
</dbReference>
<dbReference type="PANTHER" id="PTHR45947:SF3">
    <property type="entry name" value="SULFOQUINOVOSYL TRANSFERASE SQD2"/>
    <property type="match status" value="1"/>
</dbReference>
<dbReference type="EC" id="2.4.-.-" evidence="3"/>
<dbReference type="AlphaFoldDB" id="A0A5B9WC41"/>
<feature type="domain" description="Glycosyltransferase subfamily 4-like N-terminal" evidence="2">
    <location>
        <begin position="63"/>
        <end position="197"/>
    </location>
</feature>
<keyword evidence="4" id="KW-1185">Reference proteome</keyword>
<reference evidence="3 4" key="1">
    <citation type="submission" date="2019-08" db="EMBL/GenBank/DDBJ databases">
        <title>Deep-cultivation of Planctomycetes and their phenomic and genomic characterization uncovers novel biology.</title>
        <authorList>
            <person name="Wiegand S."/>
            <person name="Jogler M."/>
            <person name="Boedeker C."/>
            <person name="Pinto D."/>
            <person name="Vollmers J."/>
            <person name="Rivas-Marin E."/>
            <person name="Kohn T."/>
            <person name="Peeters S.H."/>
            <person name="Heuer A."/>
            <person name="Rast P."/>
            <person name="Oberbeckmann S."/>
            <person name="Bunk B."/>
            <person name="Jeske O."/>
            <person name="Meyerdierks A."/>
            <person name="Storesund J.E."/>
            <person name="Kallscheuer N."/>
            <person name="Luecker S."/>
            <person name="Lage O.M."/>
            <person name="Pohl T."/>
            <person name="Merkel B.J."/>
            <person name="Hornburger P."/>
            <person name="Mueller R.-W."/>
            <person name="Bruemmer F."/>
            <person name="Labrenz M."/>
            <person name="Spormann A.M."/>
            <person name="Op den Camp H."/>
            <person name="Overmann J."/>
            <person name="Amann R."/>
            <person name="Jetten M.S.M."/>
            <person name="Mascher T."/>
            <person name="Medema M.H."/>
            <person name="Devos D.P."/>
            <person name="Kaster A.-K."/>
            <person name="Ovreas L."/>
            <person name="Rohde M."/>
            <person name="Galperin M.Y."/>
            <person name="Jogler C."/>
        </authorList>
    </citation>
    <scope>NUCLEOTIDE SEQUENCE [LARGE SCALE GENOMIC DNA]</scope>
    <source>
        <strain evidence="3 4">OJF2</strain>
    </source>
</reference>
<dbReference type="OrthoDB" id="258796at2"/>
<dbReference type="RefSeq" id="WP_148597355.1">
    <property type="nucleotide sequence ID" value="NZ_CP042997.1"/>
</dbReference>
<evidence type="ECO:0000313" key="4">
    <source>
        <dbReference type="Proteomes" id="UP000324233"/>
    </source>
</evidence>
<keyword evidence="3" id="KW-0808">Transferase</keyword>
<dbReference type="Proteomes" id="UP000324233">
    <property type="component" value="Chromosome"/>
</dbReference>
<evidence type="ECO:0000259" key="2">
    <source>
        <dbReference type="Pfam" id="PF13439"/>
    </source>
</evidence>
<gene>
    <name evidence="3" type="primary">tuaC</name>
    <name evidence="3" type="ORF">OJF2_64360</name>
</gene>
<name>A0A5B9WC41_9BACT</name>
<organism evidence="3 4">
    <name type="scientific">Aquisphaera giovannonii</name>
    <dbReference type="NCBI Taxonomy" id="406548"/>
    <lineage>
        <taxon>Bacteria</taxon>
        <taxon>Pseudomonadati</taxon>
        <taxon>Planctomycetota</taxon>
        <taxon>Planctomycetia</taxon>
        <taxon>Isosphaerales</taxon>
        <taxon>Isosphaeraceae</taxon>
        <taxon>Aquisphaera</taxon>
    </lineage>
</organism>
<sequence>MKILVLTNLYPSPIRPFEAPFNQRRFQAMAAHHAVAIIAPIPWTDELKAGMCAAARPPADRHMRRDEICIGHPRYVFTPKILRRWYGHFYKYSVEAVFARTLANFRPDVVLGSWAYPDGWAAVELGHASGLPVAIMVHGSDILVHGRLRGCKERTLEGLHRADCIIAVSRNLARHLEESGIPSAKIRVVYNGIDLEQFRPGPRDEARRRLGLDKHGRIVLFVGNLLPVKGLDVLLDASRILRGRGLEFHLHLVGEGPLRRALSTRIKDEGLGGSVSIVGAKGHGELADWYRSADLTVLPSRSEGLPNVLRESLACGTPFVASNVGGVSEIGDDTCRILVPREDPRRLAEAIEQGLVRWASGRRPSALPRFSTWAESAEAMLRILETVRMKPPLSEVLEETPTS</sequence>
<evidence type="ECO:0000259" key="1">
    <source>
        <dbReference type="Pfam" id="PF00534"/>
    </source>
</evidence>
<dbReference type="SUPFAM" id="SSF53756">
    <property type="entry name" value="UDP-Glycosyltransferase/glycogen phosphorylase"/>
    <property type="match status" value="1"/>
</dbReference>
<feature type="domain" description="Glycosyl transferase family 1" evidence="1">
    <location>
        <begin position="203"/>
        <end position="353"/>
    </location>
</feature>
<dbReference type="Pfam" id="PF13439">
    <property type="entry name" value="Glyco_transf_4"/>
    <property type="match status" value="1"/>
</dbReference>
<dbReference type="InterPro" id="IPR001296">
    <property type="entry name" value="Glyco_trans_1"/>
</dbReference>
<evidence type="ECO:0000313" key="3">
    <source>
        <dbReference type="EMBL" id="QEH37844.1"/>
    </source>
</evidence>
<dbReference type="KEGG" id="agv:OJF2_64360"/>
<dbReference type="EMBL" id="CP042997">
    <property type="protein sequence ID" value="QEH37844.1"/>
    <property type="molecule type" value="Genomic_DNA"/>
</dbReference>
<keyword evidence="3" id="KW-0328">Glycosyltransferase</keyword>
<dbReference type="PANTHER" id="PTHR45947">
    <property type="entry name" value="SULFOQUINOVOSYL TRANSFERASE SQD2"/>
    <property type="match status" value="1"/>
</dbReference>
<accession>A0A5B9WC41</accession>
<dbReference type="Pfam" id="PF00534">
    <property type="entry name" value="Glycos_transf_1"/>
    <property type="match status" value="1"/>
</dbReference>
<dbReference type="InterPro" id="IPR050194">
    <property type="entry name" value="Glycosyltransferase_grp1"/>
</dbReference>
<dbReference type="GO" id="GO:0016757">
    <property type="term" value="F:glycosyltransferase activity"/>
    <property type="evidence" value="ECO:0007669"/>
    <property type="project" value="UniProtKB-KW"/>
</dbReference>
<dbReference type="InterPro" id="IPR028098">
    <property type="entry name" value="Glyco_trans_4-like_N"/>
</dbReference>
<proteinExistence type="predicted"/>